<dbReference type="InterPro" id="IPR000644">
    <property type="entry name" value="CBS_dom"/>
</dbReference>
<dbReference type="Gene3D" id="3.10.580.10">
    <property type="entry name" value="CBS-domain"/>
    <property type="match status" value="1"/>
</dbReference>
<feature type="domain" description="CBS" evidence="3">
    <location>
        <begin position="8"/>
        <end position="65"/>
    </location>
</feature>
<name>A0A9X1RPR6_9BURK</name>
<dbReference type="InterPro" id="IPR051257">
    <property type="entry name" value="Diverse_CBS-Domain"/>
</dbReference>
<dbReference type="SMART" id="SM00116">
    <property type="entry name" value="CBS"/>
    <property type="match status" value="2"/>
</dbReference>
<organism evidence="4 5">
    <name type="scientific">Paraburkholderia tagetis</name>
    <dbReference type="NCBI Taxonomy" id="2913261"/>
    <lineage>
        <taxon>Bacteria</taxon>
        <taxon>Pseudomonadati</taxon>
        <taxon>Pseudomonadota</taxon>
        <taxon>Betaproteobacteria</taxon>
        <taxon>Burkholderiales</taxon>
        <taxon>Burkholderiaceae</taxon>
        <taxon>Paraburkholderia</taxon>
    </lineage>
</organism>
<dbReference type="CDD" id="cd04622">
    <property type="entry name" value="CBS_pair_HRP1_like"/>
    <property type="match status" value="1"/>
</dbReference>
<reference evidence="4" key="1">
    <citation type="submission" date="2022-01" db="EMBL/GenBank/DDBJ databases">
        <title>Genome sequence and assembly of Parabukholderia sp. RG36.</title>
        <authorList>
            <person name="Chhetri G."/>
        </authorList>
    </citation>
    <scope>NUCLEOTIDE SEQUENCE</scope>
    <source>
        <strain evidence="4">RG36</strain>
    </source>
</reference>
<evidence type="ECO:0000256" key="1">
    <source>
        <dbReference type="ARBA" id="ARBA00023122"/>
    </source>
</evidence>
<dbReference type="SUPFAM" id="SSF54631">
    <property type="entry name" value="CBS-domain pair"/>
    <property type="match status" value="1"/>
</dbReference>
<dbReference type="PROSITE" id="PS51371">
    <property type="entry name" value="CBS"/>
    <property type="match status" value="2"/>
</dbReference>
<sequence length="141" mass="15151">MTKVAQVMTHDAVSIHATDTIRQAAQMMADLEVGSLPICEGEELIGTVTDRDIAVRAVASGVDPSTPVADIATQHVQWCYEDDDINEVKRKMAGRRIRRIPVLDHQKHLVGIVSLGDIATSDGAGAATTLKAVSRPTKSEH</sequence>
<dbReference type="PANTHER" id="PTHR43080:SF2">
    <property type="entry name" value="CBS DOMAIN-CONTAINING PROTEIN"/>
    <property type="match status" value="1"/>
</dbReference>
<accession>A0A9X1RPR6</accession>
<dbReference type="PANTHER" id="PTHR43080">
    <property type="entry name" value="CBS DOMAIN-CONTAINING PROTEIN CBSX3, MITOCHONDRIAL"/>
    <property type="match status" value="1"/>
</dbReference>
<dbReference type="InterPro" id="IPR046342">
    <property type="entry name" value="CBS_dom_sf"/>
</dbReference>
<feature type="domain" description="CBS" evidence="3">
    <location>
        <begin position="72"/>
        <end position="128"/>
    </location>
</feature>
<evidence type="ECO:0000256" key="2">
    <source>
        <dbReference type="PROSITE-ProRule" id="PRU00703"/>
    </source>
</evidence>
<proteinExistence type="predicted"/>
<evidence type="ECO:0000313" key="5">
    <source>
        <dbReference type="Proteomes" id="UP001139308"/>
    </source>
</evidence>
<keyword evidence="5" id="KW-1185">Reference proteome</keyword>
<evidence type="ECO:0000313" key="4">
    <source>
        <dbReference type="EMBL" id="MCG5072709.1"/>
    </source>
</evidence>
<dbReference type="EMBL" id="JAKLJA010000002">
    <property type="protein sequence ID" value="MCG5072709.1"/>
    <property type="molecule type" value="Genomic_DNA"/>
</dbReference>
<gene>
    <name evidence="4" type="ORF">L5014_04915</name>
</gene>
<dbReference type="Proteomes" id="UP001139308">
    <property type="component" value="Unassembled WGS sequence"/>
</dbReference>
<protein>
    <submittedName>
        <fullName evidence="4">CBS domain-containing protein</fullName>
    </submittedName>
</protein>
<evidence type="ECO:0000259" key="3">
    <source>
        <dbReference type="PROSITE" id="PS51371"/>
    </source>
</evidence>
<keyword evidence="1 2" id="KW-0129">CBS domain</keyword>
<dbReference type="Pfam" id="PF00571">
    <property type="entry name" value="CBS"/>
    <property type="match status" value="2"/>
</dbReference>
<dbReference type="AlphaFoldDB" id="A0A9X1RPR6"/>
<dbReference type="RefSeq" id="WP_238462444.1">
    <property type="nucleotide sequence ID" value="NZ_JAKLJA010000002.1"/>
</dbReference>
<comment type="caution">
    <text evidence="4">The sequence shown here is derived from an EMBL/GenBank/DDBJ whole genome shotgun (WGS) entry which is preliminary data.</text>
</comment>